<evidence type="ECO:0000313" key="2">
    <source>
        <dbReference type="EMBL" id="PAV71509.1"/>
    </source>
</evidence>
<evidence type="ECO:0000256" key="1">
    <source>
        <dbReference type="SAM" id="MobiDB-lite"/>
    </source>
</evidence>
<gene>
    <name evidence="2" type="ORF">WR25_23379</name>
</gene>
<proteinExistence type="predicted"/>
<accession>A0A2A2KCF2</accession>
<sequence>MSDNLSSDRIDIIESAKTPTNGEQKVIKDEFKQAIDETINTVCSVITKTTNSRSNSRESRTQKPVIKAE</sequence>
<name>A0A2A2KCF2_9BILA</name>
<dbReference type="EMBL" id="LIAE01009010">
    <property type="protein sequence ID" value="PAV71509.1"/>
    <property type="molecule type" value="Genomic_DNA"/>
</dbReference>
<evidence type="ECO:0000313" key="3">
    <source>
        <dbReference type="Proteomes" id="UP000218231"/>
    </source>
</evidence>
<protein>
    <submittedName>
        <fullName evidence="2">Uncharacterized protein</fullName>
    </submittedName>
</protein>
<dbReference type="AlphaFoldDB" id="A0A2A2KCF2"/>
<feature type="region of interest" description="Disordered" evidence="1">
    <location>
        <begin position="1"/>
        <end position="22"/>
    </location>
</feature>
<comment type="caution">
    <text evidence="2">The sequence shown here is derived from an EMBL/GenBank/DDBJ whole genome shotgun (WGS) entry which is preliminary data.</text>
</comment>
<keyword evidence="3" id="KW-1185">Reference proteome</keyword>
<reference evidence="2 3" key="1">
    <citation type="journal article" date="2017" name="Curr. Biol.">
        <title>Genome architecture and evolution of a unichromosomal asexual nematode.</title>
        <authorList>
            <person name="Fradin H."/>
            <person name="Zegar C."/>
            <person name="Gutwein M."/>
            <person name="Lucas J."/>
            <person name="Kovtun M."/>
            <person name="Corcoran D."/>
            <person name="Baugh L.R."/>
            <person name="Kiontke K."/>
            <person name="Gunsalus K."/>
            <person name="Fitch D.H."/>
            <person name="Piano F."/>
        </authorList>
    </citation>
    <scope>NUCLEOTIDE SEQUENCE [LARGE SCALE GENOMIC DNA]</scope>
    <source>
        <strain evidence="2">PF1309</strain>
    </source>
</reference>
<feature type="compositionally biased region" description="Basic and acidic residues" evidence="1">
    <location>
        <begin position="55"/>
        <end position="69"/>
    </location>
</feature>
<feature type="compositionally biased region" description="Basic and acidic residues" evidence="1">
    <location>
        <begin position="1"/>
        <end position="14"/>
    </location>
</feature>
<dbReference type="Proteomes" id="UP000218231">
    <property type="component" value="Unassembled WGS sequence"/>
</dbReference>
<organism evidence="2 3">
    <name type="scientific">Diploscapter pachys</name>
    <dbReference type="NCBI Taxonomy" id="2018661"/>
    <lineage>
        <taxon>Eukaryota</taxon>
        <taxon>Metazoa</taxon>
        <taxon>Ecdysozoa</taxon>
        <taxon>Nematoda</taxon>
        <taxon>Chromadorea</taxon>
        <taxon>Rhabditida</taxon>
        <taxon>Rhabditina</taxon>
        <taxon>Rhabditomorpha</taxon>
        <taxon>Rhabditoidea</taxon>
        <taxon>Rhabditidae</taxon>
        <taxon>Diploscapter</taxon>
    </lineage>
</organism>
<feature type="region of interest" description="Disordered" evidence="1">
    <location>
        <begin position="48"/>
        <end position="69"/>
    </location>
</feature>